<dbReference type="PANTHER" id="PTHR46967:SF2">
    <property type="entry name" value="SUSHI, VON WILLEBRAND FACTOR TYPE A, EGF AND PENTRAXIN DOMAIN-CONTAINING PROTEIN 1-LIKE"/>
    <property type="match status" value="1"/>
</dbReference>
<dbReference type="InterPro" id="IPR007210">
    <property type="entry name" value="ABC_Gly_betaine_transp_sub-bd"/>
</dbReference>
<dbReference type="Gene3D" id="3.40.190.10">
    <property type="entry name" value="Periplasmic binding protein-like II"/>
    <property type="match status" value="1"/>
</dbReference>
<accession>A0ABP0HE29</accession>
<name>A0ABP0HE29_9DINO</name>
<sequence length="1815" mass="199365">MKSLPPCIAALLALLLKSSHAQSCLQGAISPDLRKNVTNAKGESFPLGAVLQPYTSSKLAHAVYETVITEVLGYNLDFDPHSPPSSVDALYAALGCQSWYNPEDRGCEQRAIRRHFMVESWHQGFMTIVQDLEQIYGGEMPLAVPMGFDGTSGSFIRKTAMDAAQNATGFALEYFKSYAALGQNVLQYFDNTSVVNSSDLLQCSQGFWSNNATMYNYWRQTGDDDGVVIENYSYKAFCADGHFWQAPSCRAVGAECAVYITGGSGWELEQMLQRSAVFLMPLGIGIASSWANFLDLPRRHRTLTYAWTPDDSFLSLNLQEIIYPPYNAYAWSLGDVTSQAQKIPLTVMASYDLEFLAPDVMEFFKKVSFDIGTIYEMMAEQTASGASPHAVACQWLKSNELRWRPWIPDPTACNRGFGLYDEAIDEFVGSRDKASTCKACVPGTYASLLVDGDGHTYVCLPCPAGTEQPAAGELTCQSCPAGKFKAQESREECIPCERSFYQDQVGAKACKLCPEGTTTLLQGANRLSQCVCAAGSIDTSDSQDAQACEPCMEGLSCPEGSTLALLKSGQNVSGVDTLPAIESGYFSWADQPMEVFKCRGDHCPGGVPGTCEGGALGPTCDTCPAEQYWANEKCSECEVSLKSVWVALPIAFIPALVLLYYKTETHYKASASLAQCGSLSIELMLNFVQNLGVLGMVFVPWPVSLTQAFEFSQVFVLNLKSFGFNCTSGGDFEQYIVTAALCFSVAVLLPGLGCLTHAVPCLKTRNLSWRTYRVACATGQIYQGLFVTMCSVGLSPFMCYNHPNGQQSLLKYPNLLCHTSNHGIMQLLGVAILVLCLTHFVLCFWATSSAPSWSMTSPERLQCIGFLMTNFRPSCWWFGLVVLIRGPLLSLGQVVEPDDEGVQLLVMMCVLLASLCLQLWFLPWKLPLLNLVDAISTAFFLALLAVAMQVSTIRSSMFLDAFGSMLFYTSLAIIAAVGFFSLGLVALQRLCRRRSGGLPLRVVILGQQPQPDEMLSNLLEMATQLQSNSTILQQKLARKMTNVLSVYDLYTVERALEILAVDCELLPDGIGSKARRIRAKRISQMTRKSLATHQLEQQNDPEDHLNARPLAERISGGVQSGEALQVDVRFVRAFLAFHGSLSSPSFKDGVSPFLVVTGAGYSPVNGRYAHDGLCEGKPKFKKIGGEFIIFFRWGMWKLGAEDDTNVWIYESPTDLRPSPMPPSAWVTAGQSKYSPAPSLSLGTCRDLQEGDVVTIIKLHEEVDWSGCPENTARRLALTSTPWTVTIHRLRRLRGNWFYPSEFPEKVAPLAALGMVNLMGRAHRISEIKENSTPSISGKCASPPFLVVAGAGHATLNGRYALAGNFAGKPKYKQVGGNSIIFFMSGKWRLNDEEVTDERCYDAVEVDEEARIPPSRWVKVNARYGAAPSLSLGTGRDLQVGDSVVLEKHSRSIDWSGCPEDDSSRRFSFSAPKTVTVHRLQGEWFYPAEFRTLVAPVAALGSVNFFGQAHRIEAEEEMMTSASSGENAPPLAAFLVLRGAGVGAMNGRYVQDGLEEEKPKYKQVGGNSIIYFSSGVWRLNDEENMQQRKYDGAQNDTPTPPNEWVQVDSNYGAAPKLSIGTWRDLQEGDTVTISKRHEDFDWSGCPVNSAGRLRFSPSSWTITVQRVQGDWFYPAEFETLIAPLAALGTVNLMGMACRISPVSAASRKPRDQNVADSKKGKIVGGYDEEWCAEQDVQRFKCAICLLVARAAMAHECGSDLFCEGCWEKCMSKDNKCPVCRNDGSTIVPAHFERRSIGNLKVMCPNKCGQSFPLYEK</sequence>
<keyword evidence="2" id="KW-0472">Membrane</keyword>
<comment type="caution">
    <text evidence="5">The sequence shown here is derived from an EMBL/GenBank/DDBJ whole genome shotgun (WGS) entry which is preliminary data.</text>
</comment>
<evidence type="ECO:0000313" key="6">
    <source>
        <dbReference type="Proteomes" id="UP001642464"/>
    </source>
</evidence>
<dbReference type="InterPro" id="IPR011641">
    <property type="entry name" value="Tyr-kin_ephrin_A/B_rcpt-like"/>
</dbReference>
<dbReference type="Pfam" id="PF04069">
    <property type="entry name" value="OpuAC"/>
    <property type="match status" value="1"/>
</dbReference>
<feature type="transmembrane region" description="Helical" evidence="2">
    <location>
        <begin position="823"/>
        <end position="845"/>
    </location>
</feature>
<feature type="transmembrane region" description="Helical" evidence="2">
    <location>
        <begin position="965"/>
        <end position="987"/>
    </location>
</feature>
<dbReference type="SUPFAM" id="SSF57850">
    <property type="entry name" value="RING/U-box"/>
    <property type="match status" value="1"/>
</dbReference>
<evidence type="ECO:0000256" key="3">
    <source>
        <dbReference type="SAM" id="SignalP"/>
    </source>
</evidence>
<dbReference type="PROSITE" id="PS50089">
    <property type="entry name" value="ZF_RING_2"/>
    <property type="match status" value="1"/>
</dbReference>
<dbReference type="InterPro" id="IPR001841">
    <property type="entry name" value="Znf_RING"/>
</dbReference>
<evidence type="ECO:0000313" key="5">
    <source>
        <dbReference type="EMBL" id="CAK8988112.1"/>
    </source>
</evidence>
<keyword evidence="2" id="KW-0812">Transmembrane</keyword>
<keyword evidence="1" id="KW-0479">Metal-binding</keyword>
<feature type="transmembrane region" description="Helical" evidence="2">
    <location>
        <begin position="644"/>
        <end position="662"/>
    </location>
</feature>
<feature type="non-terminal residue" evidence="5">
    <location>
        <position position="1815"/>
    </location>
</feature>
<evidence type="ECO:0000256" key="1">
    <source>
        <dbReference type="PROSITE-ProRule" id="PRU00175"/>
    </source>
</evidence>
<feature type="transmembrane region" description="Helical" evidence="2">
    <location>
        <begin position="875"/>
        <end position="895"/>
    </location>
</feature>
<dbReference type="SMART" id="SM01411">
    <property type="entry name" value="Ephrin_rec_like"/>
    <property type="match status" value="2"/>
</dbReference>
<keyword evidence="3" id="KW-0732">Signal</keyword>
<feature type="domain" description="RING-type" evidence="4">
    <location>
        <begin position="1740"/>
        <end position="1779"/>
    </location>
</feature>
<dbReference type="InterPro" id="IPR013083">
    <property type="entry name" value="Znf_RING/FYVE/PHD"/>
</dbReference>
<keyword evidence="2" id="KW-1133">Transmembrane helix</keyword>
<feature type="signal peptide" evidence="3">
    <location>
        <begin position="1"/>
        <end position="21"/>
    </location>
</feature>
<feature type="transmembrane region" description="Helical" evidence="2">
    <location>
        <begin position="901"/>
        <end position="922"/>
    </location>
</feature>
<dbReference type="PANTHER" id="PTHR46967">
    <property type="entry name" value="INSULIN-LIKE GROWTH FACTOR BINDING PROTEIN,N-TERMINAL"/>
    <property type="match status" value="1"/>
</dbReference>
<feature type="chain" id="PRO_5045901858" evidence="3">
    <location>
        <begin position="22"/>
        <end position="1815"/>
    </location>
</feature>
<keyword evidence="1" id="KW-0862">Zinc</keyword>
<dbReference type="Gene3D" id="2.10.50.10">
    <property type="entry name" value="Tumor Necrosis Factor Receptor, subunit A, domain 2"/>
    <property type="match status" value="2"/>
</dbReference>
<gene>
    <name evidence="5" type="ORF">SCF082_LOCUS1254</name>
</gene>
<organism evidence="5 6">
    <name type="scientific">Durusdinium trenchii</name>
    <dbReference type="NCBI Taxonomy" id="1381693"/>
    <lineage>
        <taxon>Eukaryota</taxon>
        <taxon>Sar</taxon>
        <taxon>Alveolata</taxon>
        <taxon>Dinophyceae</taxon>
        <taxon>Suessiales</taxon>
        <taxon>Symbiodiniaceae</taxon>
        <taxon>Durusdinium</taxon>
    </lineage>
</organism>
<dbReference type="SUPFAM" id="SSF53850">
    <property type="entry name" value="Periplasmic binding protein-like II"/>
    <property type="match status" value="1"/>
</dbReference>
<dbReference type="InterPro" id="IPR009030">
    <property type="entry name" value="Growth_fac_rcpt_cys_sf"/>
</dbReference>
<evidence type="ECO:0000259" key="4">
    <source>
        <dbReference type="PROSITE" id="PS50089"/>
    </source>
</evidence>
<feature type="transmembrane region" description="Helical" evidence="2">
    <location>
        <begin position="683"/>
        <end position="703"/>
    </location>
</feature>
<evidence type="ECO:0000256" key="2">
    <source>
        <dbReference type="SAM" id="Phobius"/>
    </source>
</evidence>
<dbReference type="Gene3D" id="3.40.190.100">
    <property type="entry name" value="Glycine betaine-binding periplasmic protein, domain 2"/>
    <property type="match status" value="1"/>
</dbReference>
<reference evidence="5 6" key="1">
    <citation type="submission" date="2024-02" db="EMBL/GenBank/DDBJ databases">
        <authorList>
            <person name="Chen Y."/>
            <person name="Shah S."/>
            <person name="Dougan E. K."/>
            <person name="Thang M."/>
            <person name="Chan C."/>
        </authorList>
    </citation>
    <scope>NUCLEOTIDE SEQUENCE [LARGE SCALE GENOMIC DNA]</scope>
</reference>
<dbReference type="SUPFAM" id="SSF57184">
    <property type="entry name" value="Growth factor receptor domain"/>
    <property type="match status" value="1"/>
</dbReference>
<dbReference type="Proteomes" id="UP001642464">
    <property type="component" value="Unassembled WGS sequence"/>
</dbReference>
<feature type="transmembrane region" description="Helical" evidence="2">
    <location>
        <begin position="934"/>
        <end position="953"/>
    </location>
</feature>
<proteinExistence type="predicted"/>
<protein>
    <submittedName>
        <fullName evidence="5">Thyroglobulin (Tg)</fullName>
    </submittedName>
</protein>
<dbReference type="Pfam" id="PF07699">
    <property type="entry name" value="Ephrin_rec_like"/>
    <property type="match status" value="1"/>
</dbReference>
<keyword evidence="1" id="KW-0863">Zinc-finger</keyword>
<dbReference type="Gene3D" id="3.30.40.10">
    <property type="entry name" value="Zinc/RING finger domain, C3HC4 (zinc finger)"/>
    <property type="match status" value="1"/>
</dbReference>
<keyword evidence="6" id="KW-1185">Reference proteome</keyword>
<feature type="transmembrane region" description="Helical" evidence="2">
    <location>
        <begin position="735"/>
        <end position="760"/>
    </location>
</feature>
<dbReference type="EMBL" id="CAXAMM010000591">
    <property type="protein sequence ID" value="CAK8988112.1"/>
    <property type="molecule type" value="Genomic_DNA"/>
</dbReference>